<organism evidence="2 3">
    <name type="scientific">Candidatus Chazhemtobacterium aquaticus</name>
    <dbReference type="NCBI Taxonomy" id="2715735"/>
    <lineage>
        <taxon>Bacteria</taxon>
        <taxon>Candidatus Chazhemtobacteraceae</taxon>
        <taxon>Candidatus Chazhemtobacterium</taxon>
    </lineage>
</organism>
<dbReference type="Proteomes" id="UP000463983">
    <property type="component" value="Chromosome"/>
</dbReference>
<evidence type="ECO:0000313" key="2">
    <source>
        <dbReference type="EMBL" id="QHO63777.1"/>
    </source>
</evidence>
<feature type="transmembrane region" description="Helical" evidence="1">
    <location>
        <begin position="12"/>
        <end position="37"/>
    </location>
</feature>
<proteinExistence type="predicted"/>
<reference evidence="3" key="1">
    <citation type="journal article" date="2020" name="Microorganisms">
        <title>Complete Genome of a Member of a New Bacterial Lineage in the Microgenomates Group Reveals an Unusual Nucleotide Composition Disparity Between Two Strands of DNA and Limited Metabolic Potential.</title>
        <authorList>
            <person name="Kadnikov V.V."/>
            <person name="Mardanov A.V."/>
            <person name="Beletsky A.V."/>
            <person name="Karnachuk O.V."/>
            <person name="Ravin N.V."/>
        </authorList>
    </citation>
    <scope>NUCLEOTIDE SEQUENCE [LARGE SCALE GENOMIC DNA]</scope>
</reference>
<protein>
    <submittedName>
        <fullName evidence="2">Uncharacterized protein</fullName>
    </submittedName>
</protein>
<keyword evidence="1" id="KW-0472">Membrane</keyword>
<accession>A0A857N6H5</accession>
<sequence>MEIYEVEETNKVGGVLIVIMIISGLFTCSCGLLAALLL</sequence>
<keyword evidence="1" id="KW-0812">Transmembrane</keyword>
<dbReference type="EMBL" id="CP047901">
    <property type="protein sequence ID" value="QHO63777.1"/>
    <property type="molecule type" value="Genomic_DNA"/>
</dbReference>
<keyword evidence="3" id="KW-1185">Reference proteome</keyword>
<name>A0A857N6H5_9BACT</name>
<evidence type="ECO:0000313" key="3">
    <source>
        <dbReference type="Proteomes" id="UP000463983"/>
    </source>
</evidence>
<dbReference type="KEGG" id="caqa:MICH65_0796"/>
<evidence type="ECO:0000256" key="1">
    <source>
        <dbReference type="SAM" id="Phobius"/>
    </source>
</evidence>
<gene>
    <name evidence="2" type="ORF">MICH65_0796</name>
</gene>
<dbReference type="AlphaFoldDB" id="A0A857N6H5"/>
<keyword evidence="1" id="KW-1133">Transmembrane helix</keyword>